<feature type="non-terminal residue" evidence="7">
    <location>
        <position position="1"/>
    </location>
</feature>
<reference evidence="7" key="1">
    <citation type="journal article" date="2020" name="Fungal Divers.">
        <title>Resolving the Mortierellaceae phylogeny through synthesis of multi-gene phylogenetics and phylogenomics.</title>
        <authorList>
            <person name="Vandepol N."/>
            <person name="Liber J."/>
            <person name="Desiro A."/>
            <person name="Na H."/>
            <person name="Kennedy M."/>
            <person name="Barry K."/>
            <person name="Grigoriev I.V."/>
            <person name="Miller A.N."/>
            <person name="O'Donnell K."/>
            <person name="Stajich J.E."/>
            <person name="Bonito G."/>
        </authorList>
    </citation>
    <scope>NUCLEOTIDE SEQUENCE</scope>
    <source>
        <strain evidence="7">MES-2147</strain>
    </source>
</reference>
<proteinExistence type="inferred from homology"/>
<sequence length="118" mass="12934">MTQHSPPKVLISGAGLSGLFLAILLERAGILYHVYERAPTVKPLGAALVLNANILPAFDQLGLLEEIAQIAFPLSTLELHHENLDHIGTIDISGFKTEAGYDSYIFHRPDLYDILLSK</sequence>
<evidence type="ECO:0000313" key="7">
    <source>
        <dbReference type="EMBL" id="KAF9971106.1"/>
    </source>
</evidence>
<dbReference type="GO" id="GO:0071949">
    <property type="term" value="F:FAD binding"/>
    <property type="evidence" value="ECO:0007669"/>
    <property type="project" value="InterPro"/>
</dbReference>
<keyword evidence="3" id="KW-0274">FAD</keyword>
<organism evidence="7 8">
    <name type="scientific">Modicella reniformis</name>
    <dbReference type="NCBI Taxonomy" id="1440133"/>
    <lineage>
        <taxon>Eukaryota</taxon>
        <taxon>Fungi</taxon>
        <taxon>Fungi incertae sedis</taxon>
        <taxon>Mucoromycota</taxon>
        <taxon>Mortierellomycotina</taxon>
        <taxon>Mortierellomycetes</taxon>
        <taxon>Mortierellales</taxon>
        <taxon>Mortierellaceae</taxon>
        <taxon>Modicella</taxon>
    </lineage>
</organism>
<gene>
    <name evidence="7" type="ORF">BGZ65_010627</name>
</gene>
<evidence type="ECO:0000313" key="8">
    <source>
        <dbReference type="Proteomes" id="UP000749646"/>
    </source>
</evidence>
<dbReference type="EMBL" id="JAAAHW010004859">
    <property type="protein sequence ID" value="KAF9971106.1"/>
    <property type="molecule type" value="Genomic_DNA"/>
</dbReference>
<dbReference type="InterPro" id="IPR036188">
    <property type="entry name" value="FAD/NAD-bd_sf"/>
</dbReference>
<evidence type="ECO:0000256" key="4">
    <source>
        <dbReference type="ARBA" id="ARBA00023002"/>
    </source>
</evidence>
<dbReference type="PANTHER" id="PTHR13789:SF309">
    <property type="entry name" value="PUTATIVE (AFU_ORTHOLOGUE AFUA_6G14510)-RELATED"/>
    <property type="match status" value="1"/>
</dbReference>
<keyword evidence="2" id="KW-0285">Flavoprotein</keyword>
<evidence type="ECO:0000256" key="1">
    <source>
        <dbReference type="ARBA" id="ARBA00007992"/>
    </source>
</evidence>
<dbReference type="Proteomes" id="UP000749646">
    <property type="component" value="Unassembled WGS sequence"/>
</dbReference>
<dbReference type="AlphaFoldDB" id="A0A9P6JKF3"/>
<dbReference type="InterPro" id="IPR050493">
    <property type="entry name" value="FAD-dep_Monooxygenase_BioMet"/>
</dbReference>
<keyword evidence="5" id="KW-0503">Monooxygenase</keyword>
<accession>A0A9P6JKF3</accession>
<dbReference type="GO" id="GO:0004497">
    <property type="term" value="F:monooxygenase activity"/>
    <property type="evidence" value="ECO:0007669"/>
    <property type="project" value="UniProtKB-KW"/>
</dbReference>
<evidence type="ECO:0000256" key="3">
    <source>
        <dbReference type="ARBA" id="ARBA00022827"/>
    </source>
</evidence>
<name>A0A9P6JKF3_9FUNG</name>
<comment type="similarity">
    <text evidence="1">Belongs to the paxM FAD-dependent monooxygenase family.</text>
</comment>
<evidence type="ECO:0000259" key="6">
    <source>
        <dbReference type="Pfam" id="PF01494"/>
    </source>
</evidence>
<dbReference type="OrthoDB" id="655030at2759"/>
<dbReference type="Gene3D" id="3.50.50.60">
    <property type="entry name" value="FAD/NAD(P)-binding domain"/>
    <property type="match status" value="1"/>
</dbReference>
<evidence type="ECO:0000256" key="2">
    <source>
        <dbReference type="ARBA" id="ARBA00022630"/>
    </source>
</evidence>
<dbReference type="PANTHER" id="PTHR13789">
    <property type="entry name" value="MONOOXYGENASE"/>
    <property type="match status" value="1"/>
</dbReference>
<dbReference type="SUPFAM" id="SSF51905">
    <property type="entry name" value="FAD/NAD(P)-binding domain"/>
    <property type="match status" value="1"/>
</dbReference>
<dbReference type="InterPro" id="IPR002938">
    <property type="entry name" value="FAD-bd"/>
</dbReference>
<protein>
    <recommendedName>
        <fullName evidence="6">FAD-binding domain-containing protein</fullName>
    </recommendedName>
</protein>
<keyword evidence="4" id="KW-0560">Oxidoreductase</keyword>
<comment type="caution">
    <text evidence="7">The sequence shown here is derived from an EMBL/GenBank/DDBJ whole genome shotgun (WGS) entry which is preliminary data.</text>
</comment>
<keyword evidence="8" id="KW-1185">Reference proteome</keyword>
<evidence type="ECO:0000256" key="5">
    <source>
        <dbReference type="ARBA" id="ARBA00023033"/>
    </source>
</evidence>
<feature type="domain" description="FAD-binding" evidence="6">
    <location>
        <begin position="8"/>
        <end position="91"/>
    </location>
</feature>
<dbReference type="Pfam" id="PF01494">
    <property type="entry name" value="FAD_binding_3"/>
    <property type="match status" value="1"/>
</dbReference>